<comment type="caution">
    <text evidence="2">The sequence shown here is derived from an EMBL/GenBank/DDBJ whole genome shotgun (WGS) entry which is preliminary data.</text>
</comment>
<proteinExistence type="predicted"/>
<protein>
    <recommendedName>
        <fullName evidence="1">DUF4145 domain-containing protein</fullName>
    </recommendedName>
</protein>
<evidence type="ECO:0000259" key="1">
    <source>
        <dbReference type="Pfam" id="PF13643"/>
    </source>
</evidence>
<sequence length="218" mass="24729">MLISKTVKINQTDNRVESVSCGECKGNKNHKILVSAEMAQDEDSCFDYQVIQCLGCNRISFRHALYEYTQYQATSEKIYPDPKQRLPIEGINLLKPYIQSIYKETLKTINNNQVILFGTGIRTILEAITQEQKTPGIDLNEKINNLVKQGLVTQKDVGALHDLRRIGNEATHSITPSSPKEIKVAMDVIEHLLQRIYILPHNVKENLSSPLKNKPNTK</sequence>
<evidence type="ECO:0000313" key="2">
    <source>
        <dbReference type="EMBL" id="PSB58039.1"/>
    </source>
</evidence>
<dbReference type="InterPro" id="IPR025285">
    <property type="entry name" value="DUF4145"/>
</dbReference>
<dbReference type="EMBL" id="PVWO01000050">
    <property type="protein sequence ID" value="PSB58039.1"/>
    <property type="molecule type" value="Genomic_DNA"/>
</dbReference>
<name>A0A2T1GK15_9CYAN</name>
<dbReference type="AlphaFoldDB" id="A0A2T1GK15"/>
<accession>A0A2T1GK15</accession>
<keyword evidence="3" id="KW-1185">Reference proteome</keyword>
<evidence type="ECO:0000313" key="3">
    <source>
        <dbReference type="Proteomes" id="UP000238937"/>
    </source>
</evidence>
<dbReference type="Proteomes" id="UP000238937">
    <property type="component" value="Unassembled WGS sequence"/>
</dbReference>
<organism evidence="2 3">
    <name type="scientific">Chamaesiphon polymorphus CCALA 037</name>
    <dbReference type="NCBI Taxonomy" id="2107692"/>
    <lineage>
        <taxon>Bacteria</taxon>
        <taxon>Bacillati</taxon>
        <taxon>Cyanobacteriota</taxon>
        <taxon>Cyanophyceae</taxon>
        <taxon>Gomontiellales</taxon>
        <taxon>Chamaesiphonaceae</taxon>
        <taxon>Chamaesiphon</taxon>
    </lineage>
</organism>
<dbReference type="RefSeq" id="WP_106301571.1">
    <property type="nucleotide sequence ID" value="NZ_PVWO01000050.1"/>
</dbReference>
<gene>
    <name evidence="2" type="ORF">C7B77_06145</name>
</gene>
<dbReference type="OrthoDB" id="6402073at2"/>
<feature type="domain" description="DUF4145" evidence="1">
    <location>
        <begin position="104"/>
        <end position="190"/>
    </location>
</feature>
<reference evidence="2 3" key="1">
    <citation type="submission" date="2018-03" db="EMBL/GenBank/DDBJ databases">
        <title>The ancient ancestry and fast evolution of plastids.</title>
        <authorList>
            <person name="Moore K.R."/>
            <person name="Magnabosco C."/>
            <person name="Momper L."/>
            <person name="Gold D.A."/>
            <person name="Bosak T."/>
            <person name="Fournier G.P."/>
        </authorList>
    </citation>
    <scope>NUCLEOTIDE SEQUENCE [LARGE SCALE GENOMIC DNA]</scope>
    <source>
        <strain evidence="2 3">CCALA 037</strain>
    </source>
</reference>
<dbReference type="Pfam" id="PF13643">
    <property type="entry name" value="DUF4145"/>
    <property type="match status" value="1"/>
</dbReference>